<evidence type="ECO:0000256" key="1">
    <source>
        <dbReference type="SAM" id="Phobius"/>
    </source>
</evidence>
<name>A0A518DIR6_9BACT</name>
<feature type="transmembrane region" description="Helical" evidence="1">
    <location>
        <begin position="55"/>
        <end position="78"/>
    </location>
</feature>
<accession>A0A518DIR6</accession>
<proteinExistence type="predicted"/>
<dbReference type="OrthoDB" id="9829934at2"/>
<dbReference type="KEGG" id="pnd:Pla175_47860"/>
<gene>
    <name evidence="2" type="ORF">Pla175_47860</name>
</gene>
<dbReference type="EMBL" id="CP036291">
    <property type="protein sequence ID" value="QDU91364.1"/>
    <property type="molecule type" value="Genomic_DNA"/>
</dbReference>
<evidence type="ECO:0000313" key="2">
    <source>
        <dbReference type="EMBL" id="QDU91364.1"/>
    </source>
</evidence>
<dbReference type="Proteomes" id="UP000317429">
    <property type="component" value="Chromosome"/>
</dbReference>
<feature type="transmembrane region" description="Helical" evidence="1">
    <location>
        <begin position="26"/>
        <end position="49"/>
    </location>
</feature>
<sequence>MPNPFRLLGKLKNILLSLASANLKRFFVSAVIGVALFAAIVGAGAFYLAQNAGGVSQAAVAVVVAVASLITGLLWAAVATAHGFLQTVVESTGVGPLISKLVFKQALGVSDKRPQGSSEVAAELDAADDRQAKQAVETRLASVFSSAKLEEWLPARGRWIAKKLIGSVGWAVTTAVLGRLPAGPVNLLDLRSHLADGLNDAAVGIFTTRLVVAATLATGALAFLCLAAAVLAAL</sequence>
<dbReference type="RefSeq" id="WP_145291402.1">
    <property type="nucleotide sequence ID" value="NZ_CP036291.1"/>
</dbReference>
<reference evidence="2 3" key="1">
    <citation type="submission" date="2019-02" db="EMBL/GenBank/DDBJ databases">
        <title>Deep-cultivation of Planctomycetes and their phenomic and genomic characterization uncovers novel biology.</title>
        <authorList>
            <person name="Wiegand S."/>
            <person name="Jogler M."/>
            <person name="Boedeker C."/>
            <person name="Pinto D."/>
            <person name="Vollmers J."/>
            <person name="Rivas-Marin E."/>
            <person name="Kohn T."/>
            <person name="Peeters S.H."/>
            <person name="Heuer A."/>
            <person name="Rast P."/>
            <person name="Oberbeckmann S."/>
            <person name="Bunk B."/>
            <person name="Jeske O."/>
            <person name="Meyerdierks A."/>
            <person name="Storesund J.E."/>
            <person name="Kallscheuer N."/>
            <person name="Luecker S."/>
            <person name="Lage O.M."/>
            <person name="Pohl T."/>
            <person name="Merkel B.J."/>
            <person name="Hornburger P."/>
            <person name="Mueller R.-W."/>
            <person name="Bruemmer F."/>
            <person name="Labrenz M."/>
            <person name="Spormann A.M."/>
            <person name="Op den Camp H."/>
            <person name="Overmann J."/>
            <person name="Amann R."/>
            <person name="Jetten M.S.M."/>
            <person name="Mascher T."/>
            <person name="Medema M.H."/>
            <person name="Devos D.P."/>
            <person name="Kaster A.-K."/>
            <person name="Ovreas L."/>
            <person name="Rohde M."/>
            <person name="Galperin M.Y."/>
            <person name="Jogler C."/>
        </authorList>
    </citation>
    <scope>NUCLEOTIDE SEQUENCE [LARGE SCALE GENOMIC DNA]</scope>
    <source>
        <strain evidence="2 3">Pla175</strain>
    </source>
</reference>
<evidence type="ECO:0000313" key="3">
    <source>
        <dbReference type="Proteomes" id="UP000317429"/>
    </source>
</evidence>
<dbReference type="AlphaFoldDB" id="A0A518DIR6"/>
<keyword evidence="1" id="KW-0472">Membrane</keyword>
<feature type="transmembrane region" description="Helical" evidence="1">
    <location>
        <begin position="202"/>
        <end position="233"/>
    </location>
</feature>
<keyword evidence="1" id="KW-0812">Transmembrane</keyword>
<keyword evidence="1" id="KW-1133">Transmembrane helix</keyword>
<keyword evidence="3" id="KW-1185">Reference proteome</keyword>
<organism evidence="2 3">
    <name type="scientific">Pirellulimonas nuda</name>
    <dbReference type="NCBI Taxonomy" id="2528009"/>
    <lineage>
        <taxon>Bacteria</taxon>
        <taxon>Pseudomonadati</taxon>
        <taxon>Planctomycetota</taxon>
        <taxon>Planctomycetia</taxon>
        <taxon>Pirellulales</taxon>
        <taxon>Lacipirellulaceae</taxon>
        <taxon>Pirellulimonas</taxon>
    </lineage>
</organism>
<protein>
    <submittedName>
        <fullName evidence="2">Uncharacterized protein</fullName>
    </submittedName>
</protein>